<protein>
    <submittedName>
        <fullName evidence="1">Uncharacterized protein</fullName>
    </submittedName>
</protein>
<dbReference type="Proteomes" id="UP000214603">
    <property type="component" value="Unassembled WGS sequence"/>
</dbReference>
<evidence type="ECO:0000313" key="1">
    <source>
        <dbReference type="EMBL" id="OWT55249.1"/>
    </source>
</evidence>
<proteinExistence type="predicted"/>
<dbReference type="AlphaFoldDB" id="A0A225M8G8"/>
<organism evidence="1 2">
    <name type="scientific">Candidimonas nitroreducens</name>
    <dbReference type="NCBI Taxonomy" id="683354"/>
    <lineage>
        <taxon>Bacteria</taxon>
        <taxon>Pseudomonadati</taxon>
        <taxon>Pseudomonadota</taxon>
        <taxon>Betaproteobacteria</taxon>
        <taxon>Burkholderiales</taxon>
        <taxon>Alcaligenaceae</taxon>
        <taxon>Candidimonas</taxon>
    </lineage>
</organism>
<gene>
    <name evidence="1" type="ORF">CEY11_21300</name>
</gene>
<sequence>MKASTLLRKAKKYLGNGKGLGLKTRYICYAVSNAARDMGLCAYSSGCPAQRRIARRIFRHLGTNTSSYEGWLRKHHPRLCNQLDTPVGRINAQDARRRWMDALIAEFEAEGD</sequence>
<comment type="caution">
    <text evidence="1">The sequence shown here is derived from an EMBL/GenBank/DDBJ whole genome shotgun (WGS) entry which is preliminary data.</text>
</comment>
<accession>A0A225M8G8</accession>
<dbReference type="RefSeq" id="WP_088605436.1">
    <property type="nucleotide sequence ID" value="NZ_NJIH01000013.1"/>
</dbReference>
<name>A0A225M8G8_9BURK</name>
<reference evidence="2" key="1">
    <citation type="submission" date="2017-06" db="EMBL/GenBank/DDBJ databases">
        <title>Herbaspirillum phytohormonus sp. nov., isolated from the root nodule of Robinia pseudoacacia in lead-zinc mine.</title>
        <authorList>
            <person name="Fan M."/>
            <person name="Lin Y."/>
        </authorList>
    </citation>
    <scope>NUCLEOTIDE SEQUENCE [LARGE SCALE GENOMIC DNA]</scope>
    <source>
        <strain evidence="2">SC-089</strain>
    </source>
</reference>
<evidence type="ECO:0000313" key="2">
    <source>
        <dbReference type="Proteomes" id="UP000214603"/>
    </source>
</evidence>
<dbReference type="EMBL" id="NJIH01000013">
    <property type="protein sequence ID" value="OWT55249.1"/>
    <property type="molecule type" value="Genomic_DNA"/>
</dbReference>
<keyword evidence="2" id="KW-1185">Reference proteome</keyword>